<dbReference type="AlphaFoldDB" id="A0A0N4X236"/>
<reference evidence="1 2" key="2">
    <citation type="submission" date="2018-11" db="EMBL/GenBank/DDBJ databases">
        <authorList>
            <consortium name="Pathogen Informatics"/>
        </authorList>
    </citation>
    <scope>NUCLEOTIDE SEQUENCE [LARGE SCALE GENOMIC DNA]</scope>
    <source>
        <strain evidence="1 2">MHpl1</strain>
    </source>
</reference>
<dbReference type="WBParaSite" id="HPLM_0001841101-mRNA-1">
    <property type="protein sequence ID" value="HPLM_0001841101-mRNA-1"/>
    <property type="gene ID" value="HPLM_0001841101"/>
</dbReference>
<protein>
    <submittedName>
        <fullName evidence="3">Transposase</fullName>
    </submittedName>
</protein>
<dbReference type="Proteomes" id="UP000268014">
    <property type="component" value="Unassembled WGS sequence"/>
</dbReference>
<evidence type="ECO:0000313" key="1">
    <source>
        <dbReference type="EMBL" id="VDO70880.1"/>
    </source>
</evidence>
<dbReference type="EMBL" id="UZAF01020554">
    <property type="protein sequence ID" value="VDO70880.1"/>
    <property type="molecule type" value="Genomic_DNA"/>
</dbReference>
<sequence length="38" mass="4467">MRVTDQLLENNFHNDIVNRRKRIAEGTYSSERQTFAVG</sequence>
<gene>
    <name evidence="1" type="ORF">HPLM_LOCUS18403</name>
</gene>
<reference evidence="3" key="1">
    <citation type="submission" date="2017-02" db="UniProtKB">
        <authorList>
            <consortium name="WormBaseParasite"/>
        </authorList>
    </citation>
    <scope>IDENTIFICATION</scope>
</reference>
<evidence type="ECO:0000313" key="2">
    <source>
        <dbReference type="Proteomes" id="UP000268014"/>
    </source>
</evidence>
<name>A0A0N4X236_HAEPC</name>
<evidence type="ECO:0000313" key="3">
    <source>
        <dbReference type="WBParaSite" id="HPLM_0001841101-mRNA-1"/>
    </source>
</evidence>
<proteinExistence type="predicted"/>
<accession>A0A0N4X236</accession>
<keyword evidence="2" id="KW-1185">Reference proteome</keyword>
<organism evidence="3">
    <name type="scientific">Haemonchus placei</name>
    <name type="common">Barber's pole worm</name>
    <dbReference type="NCBI Taxonomy" id="6290"/>
    <lineage>
        <taxon>Eukaryota</taxon>
        <taxon>Metazoa</taxon>
        <taxon>Ecdysozoa</taxon>
        <taxon>Nematoda</taxon>
        <taxon>Chromadorea</taxon>
        <taxon>Rhabditida</taxon>
        <taxon>Rhabditina</taxon>
        <taxon>Rhabditomorpha</taxon>
        <taxon>Strongyloidea</taxon>
        <taxon>Trichostrongylidae</taxon>
        <taxon>Haemonchus</taxon>
    </lineage>
</organism>